<evidence type="ECO:0000259" key="1">
    <source>
        <dbReference type="Pfam" id="PF00561"/>
    </source>
</evidence>
<dbReference type="PANTHER" id="PTHR43798">
    <property type="entry name" value="MONOACYLGLYCEROL LIPASE"/>
    <property type="match status" value="1"/>
</dbReference>
<dbReference type="InterPro" id="IPR000073">
    <property type="entry name" value="AB_hydrolase_1"/>
</dbReference>
<protein>
    <submittedName>
        <fullName evidence="2">Pimeloyl-ACP methyl ester carboxylesterase</fullName>
    </submittedName>
</protein>
<dbReference type="STRING" id="1075417.SAMN05421823_101262"/>
<feature type="domain" description="AB hydrolase-1" evidence="1">
    <location>
        <begin position="33"/>
        <end position="135"/>
    </location>
</feature>
<dbReference type="EMBL" id="FNFO01000001">
    <property type="protein sequence ID" value="SDJ85383.1"/>
    <property type="molecule type" value="Genomic_DNA"/>
</dbReference>
<dbReference type="SUPFAM" id="SSF53474">
    <property type="entry name" value="alpha/beta-Hydrolases"/>
    <property type="match status" value="1"/>
</dbReference>
<sequence length="295" mass="32121">MSATMQQTAVDQTGLLEVKGAMLPYAVRGRGSVVLFLHGALTDHTMWDRQRTLLADRYRTLAYTQRYFGGGSWRADWPPFGVTTHADDLVAFVQAFGAGPVHLVAWSYAGHVAFQAALHHPALFKSLFVYEPGVLSYVEDPSERDAFAHDAHTMFGPIFEAVQGRGDLEAGVRLLLDGSGQRPGYFATQPADVRALQLRHARTLPLQLGQAEPPHITCADLASLPMPVCVAYGMRTRPVFSVVSRAAVRCLPQGQHRVIPDATHMWPDEAPAAFSMAVASFLATLEPLSADKEAG</sequence>
<proteinExistence type="predicted"/>
<reference evidence="2 3" key="1">
    <citation type="submission" date="2016-10" db="EMBL/GenBank/DDBJ databases">
        <authorList>
            <person name="de Groot N.N."/>
        </authorList>
    </citation>
    <scope>NUCLEOTIDE SEQUENCE [LARGE SCALE GENOMIC DNA]</scope>
    <source>
        <strain evidence="2 3">DSM 25186</strain>
    </source>
</reference>
<name>A0A1G8X4B3_9BACT</name>
<evidence type="ECO:0000313" key="2">
    <source>
        <dbReference type="EMBL" id="SDJ85383.1"/>
    </source>
</evidence>
<keyword evidence="3" id="KW-1185">Reference proteome</keyword>
<evidence type="ECO:0000313" key="3">
    <source>
        <dbReference type="Proteomes" id="UP000198510"/>
    </source>
</evidence>
<dbReference type="Proteomes" id="UP000198510">
    <property type="component" value="Unassembled WGS sequence"/>
</dbReference>
<dbReference type="Pfam" id="PF00561">
    <property type="entry name" value="Abhydrolase_1"/>
    <property type="match status" value="1"/>
</dbReference>
<dbReference type="AlphaFoldDB" id="A0A1G8X4B3"/>
<gene>
    <name evidence="2" type="ORF">SAMN05421823_101262</name>
</gene>
<dbReference type="InterPro" id="IPR029058">
    <property type="entry name" value="AB_hydrolase_fold"/>
</dbReference>
<dbReference type="Gene3D" id="3.40.50.1820">
    <property type="entry name" value="alpha/beta hydrolase"/>
    <property type="match status" value="1"/>
</dbReference>
<accession>A0A1G8X4B3</accession>
<organism evidence="2 3">
    <name type="scientific">Catalinimonas alkaloidigena</name>
    <dbReference type="NCBI Taxonomy" id="1075417"/>
    <lineage>
        <taxon>Bacteria</taxon>
        <taxon>Pseudomonadati</taxon>
        <taxon>Bacteroidota</taxon>
        <taxon>Cytophagia</taxon>
        <taxon>Cytophagales</taxon>
        <taxon>Catalimonadaceae</taxon>
        <taxon>Catalinimonas</taxon>
    </lineage>
</organism>
<dbReference type="InterPro" id="IPR050266">
    <property type="entry name" value="AB_hydrolase_sf"/>
</dbReference>